<dbReference type="InterPro" id="IPR011659">
    <property type="entry name" value="WD40"/>
</dbReference>
<comment type="similarity">
    <text evidence="1">Belongs to the TolB family.</text>
</comment>
<dbReference type="EMBL" id="JBHUKY010000013">
    <property type="protein sequence ID" value="MFD2409244.1"/>
    <property type="molecule type" value="Genomic_DNA"/>
</dbReference>
<dbReference type="Gene3D" id="2.120.10.30">
    <property type="entry name" value="TolB, C-terminal domain"/>
    <property type="match status" value="2"/>
</dbReference>
<gene>
    <name evidence="3" type="ORF">ACFSX3_05155</name>
</gene>
<keyword evidence="2" id="KW-0732">Signal</keyword>
<dbReference type="RefSeq" id="WP_209992859.1">
    <property type="nucleotide sequence ID" value="NZ_JBHSVQ010000001.1"/>
</dbReference>
<feature type="chain" id="PRO_5046165757" evidence="2">
    <location>
        <begin position="30"/>
        <end position="374"/>
    </location>
</feature>
<dbReference type="InterPro" id="IPR011042">
    <property type="entry name" value="6-blade_b-propeller_TolB-like"/>
</dbReference>
<evidence type="ECO:0000313" key="4">
    <source>
        <dbReference type="Proteomes" id="UP001597448"/>
    </source>
</evidence>
<comment type="caution">
    <text evidence="3">The sequence shown here is derived from an EMBL/GenBank/DDBJ whole genome shotgun (WGS) entry which is preliminary data.</text>
</comment>
<dbReference type="PANTHER" id="PTHR36842:SF1">
    <property type="entry name" value="PROTEIN TOLB"/>
    <property type="match status" value="1"/>
</dbReference>
<accession>A0ABW5F3W7</accession>
<evidence type="ECO:0000313" key="3">
    <source>
        <dbReference type="EMBL" id="MFD2409244.1"/>
    </source>
</evidence>
<reference evidence="4" key="1">
    <citation type="journal article" date="2019" name="Int. J. Syst. Evol. Microbiol.">
        <title>The Global Catalogue of Microorganisms (GCM) 10K type strain sequencing project: providing services to taxonomists for standard genome sequencing and annotation.</title>
        <authorList>
            <consortium name="The Broad Institute Genomics Platform"/>
            <consortium name="The Broad Institute Genome Sequencing Center for Infectious Disease"/>
            <person name="Wu L."/>
            <person name="Ma J."/>
        </authorList>
    </citation>
    <scope>NUCLEOTIDE SEQUENCE [LARGE SCALE GENOMIC DNA]</scope>
    <source>
        <strain evidence="4">CCM 8725</strain>
    </source>
</reference>
<sequence>MNHERHRAWGKIWSILLCGAVLLSVTACSTENTDTREVVEKAGRKITVLDNISEPVYTKLKLAGIQKVEGVRGTDFAGEDVMVVTKENRSLPSQVIEGQERYPLNLYLHTLSTGEEAPLQTGELNYGAPQMSPDKTHVFYKELHDITGFGYIMDLSGGAPVKVSDGEFRVEEGKWADDAHVIYPDMEGNILSADVTGKQETIVKTGIPYVHEVVQTGSRILYVTGEDSQLSAYDTVTKQTKVLRKDVIWAVPSPDGSRLAIVERNGRGEMTLKLCDSEGNEQSKLASGQQIFGTSWSPDGKLLAYAVTAAGATDDQQDLFITEVETGEQTPVLNDFHLANSLHWSPSGKKLLATATVLKDNIYQFLTYVVSLLE</sequence>
<name>A0ABW5F3W7_9BACL</name>
<organism evidence="3 4">
    <name type="scientific">Paenibacillus rhizoplanae</name>
    <dbReference type="NCBI Taxonomy" id="1917181"/>
    <lineage>
        <taxon>Bacteria</taxon>
        <taxon>Bacillati</taxon>
        <taxon>Bacillota</taxon>
        <taxon>Bacilli</taxon>
        <taxon>Bacillales</taxon>
        <taxon>Paenibacillaceae</taxon>
        <taxon>Paenibacillus</taxon>
    </lineage>
</organism>
<feature type="signal peptide" evidence="2">
    <location>
        <begin position="1"/>
        <end position="29"/>
    </location>
</feature>
<proteinExistence type="inferred from homology"/>
<evidence type="ECO:0000256" key="1">
    <source>
        <dbReference type="ARBA" id="ARBA00009820"/>
    </source>
</evidence>
<keyword evidence="4" id="KW-1185">Reference proteome</keyword>
<dbReference type="Pfam" id="PF07676">
    <property type="entry name" value="PD40"/>
    <property type="match status" value="1"/>
</dbReference>
<dbReference type="SUPFAM" id="SSF69304">
    <property type="entry name" value="Tricorn protease N-terminal domain"/>
    <property type="match status" value="1"/>
</dbReference>
<dbReference type="PROSITE" id="PS51257">
    <property type="entry name" value="PROKAR_LIPOPROTEIN"/>
    <property type="match status" value="1"/>
</dbReference>
<evidence type="ECO:0000256" key="2">
    <source>
        <dbReference type="SAM" id="SignalP"/>
    </source>
</evidence>
<dbReference type="PANTHER" id="PTHR36842">
    <property type="entry name" value="PROTEIN TOLB HOMOLOG"/>
    <property type="match status" value="1"/>
</dbReference>
<dbReference type="Proteomes" id="UP001597448">
    <property type="component" value="Unassembled WGS sequence"/>
</dbReference>
<protein>
    <submittedName>
        <fullName evidence="3">PD40 domain-containing protein</fullName>
    </submittedName>
</protein>